<name>A0A3G9IW44_9BACL</name>
<organism evidence="3 4">
    <name type="scientific">Paenibacillus baekrokdamisoli</name>
    <dbReference type="NCBI Taxonomy" id="1712516"/>
    <lineage>
        <taxon>Bacteria</taxon>
        <taxon>Bacillati</taxon>
        <taxon>Bacillota</taxon>
        <taxon>Bacilli</taxon>
        <taxon>Bacillales</taxon>
        <taxon>Paenibacillaceae</taxon>
        <taxon>Paenibacillus</taxon>
    </lineage>
</organism>
<evidence type="ECO:0000313" key="3">
    <source>
        <dbReference type="EMBL" id="BBH23060.1"/>
    </source>
</evidence>
<evidence type="ECO:0000259" key="1">
    <source>
        <dbReference type="Pfam" id="PF12708"/>
    </source>
</evidence>
<dbReference type="AlphaFoldDB" id="A0A3G9IW44"/>
<dbReference type="RefSeq" id="WP_125662120.1">
    <property type="nucleotide sequence ID" value="NZ_AP019308.1"/>
</dbReference>
<dbReference type="Pfam" id="PF13229">
    <property type="entry name" value="Beta_helix"/>
    <property type="match status" value="1"/>
</dbReference>
<dbReference type="SMART" id="SM00710">
    <property type="entry name" value="PbH1"/>
    <property type="match status" value="3"/>
</dbReference>
<dbReference type="Proteomes" id="UP000275368">
    <property type="component" value="Chromosome"/>
</dbReference>
<accession>A0A3G9IW44</accession>
<dbReference type="InterPro" id="IPR039448">
    <property type="entry name" value="Beta_helix"/>
</dbReference>
<feature type="domain" description="Rhamnogalacturonase A/B/Epimerase-like pectate lyase" evidence="1">
    <location>
        <begin position="50"/>
        <end position="258"/>
    </location>
</feature>
<feature type="domain" description="Right handed beta helix" evidence="2">
    <location>
        <begin position="290"/>
        <end position="434"/>
    </location>
</feature>
<dbReference type="InterPro" id="IPR006626">
    <property type="entry name" value="PbH1"/>
</dbReference>
<dbReference type="EMBL" id="AP019308">
    <property type="protein sequence ID" value="BBH23060.1"/>
    <property type="molecule type" value="Genomic_DNA"/>
</dbReference>
<keyword evidence="4" id="KW-1185">Reference proteome</keyword>
<protein>
    <submittedName>
        <fullName evidence="3">Uncharacterized protein</fullName>
    </submittedName>
</protein>
<evidence type="ECO:0000259" key="2">
    <source>
        <dbReference type="Pfam" id="PF13229"/>
    </source>
</evidence>
<reference evidence="3 4" key="1">
    <citation type="submission" date="2018-11" db="EMBL/GenBank/DDBJ databases">
        <title>Complete genome sequence of Paenibacillus baekrokdamisoli strain KCTC 33723.</title>
        <authorList>
            <person name="Kang S.W."/>
            <person name="Lee K.C."/>
            <person name="Kim K.K."/>
            <person name="Kim J.S."/>
            <person name="Kim D.S."/>
            <person name="Ko S.H."/>
            <person name="Yang S.H."/>
            <person name="Lee J.S."/>
        </authorList>
    </citation>
    <scope>NUCLEOTIDE SEQUENCE [LARGE SCALE GENOMIC DNA]</scope>
    <source>
        <strain evidence="3 4">KCTC 33723</strain>
    </source>
</reference>
<proteinExistence type="predicted"/>
<dbReference type="SUPFAM" id="SSF51126">
    <property type="entry name" value="Pectin lyase-like"/>
    <property type="match status" value="2"/>
</dbReference>
<dbReference type="Pfam" id="PF12708">
    <property type="entry name" value="Pect-lyase_RHGA_epim"/>
    <property type="match status" value="1"/>
</dbReference>
<dbReference type="KEGG" id="pbk:Back11_44050"/>
<dbReference type="InterPro" id="IPR012334">
    <property type="entry name" value="Pectin_lyas_fold"/>
</dbReference>
<dbReference type="Gene3D" id="2.160.20.10">
    <property type="entry name" value="Single-stranded right-handed beta-helix, Pectin lyase-like"/>
    <property type="match status" value="1"/>
</dbReference>
<gene>
    <name evidence="3" type="ORF">Back11_44050</name>
</gene>
<dbReference type="OrthoDB" id="9795222at2"/>
<dbReference type="InterPro" id="IPR011050">
    <property type="entry name" value="Pectin_lyase_fold/virulence"/>
</dbReference>
<sequence length="439" mass="46914">MTAFKGKQWLITVAVTTMVWGLLSVAFSQERVLAKKKDPPASTSLVQDMFNVVTDCGADGTDAADDRAAIQSCIEMAKNDGGGTVYFPSGTYKVNGTLNITSGHLVLMGTNNADTVIMGTNPSVTLLKVDNNGQVVNHTTIRDLNFQYEAPNASGTLMTFNQAWRTYLLNLNFGSTEAMYKMGSAIRAVGGNQFFVADSVFTYPVDYAIYTAQIGDVYLDNLEINLADDNTSIGAIFDSNTGGIYATNVNVTSGKTGFKFVDTIPNTPPPNYGFFTNCLADTQFGGIGWDFQSALSMVLTNSWAASAKTIGIYADQVDGLGVYDSRIYNNGEEGIYVTANAKNVTVSNSRIAGNSRLANGDHAGIYLVPAATNVMIRGNTIGESDGFLNTQSYGIQIPSGTNNGLMIEGNMLLNNVDGKISNLSTGTQQLITNNLEVNH</sequence>
<dbReference type="InterPro" id="IPR024535">
    <property type="entry name" value="RHGA/B-epi-like_pectate_lyase"/>
</dbReference>
<evidence type="ECO:0000313" key="4">
    <source>
        <dbReference type="Proteomes" id="UP000275368"/>
    </source>
</evidence>